<reference evidence="4" key="1">
    <citation type="journal article" date="2019" name="Int. J. Syst. Evol. Microbiol.">
        <title>The Global Catalogue of Microorganisms (GCM) 10K type strain sequencing project: providing services to taxonomists for standard genome sequencing and annotation.</title>
        <authorList>
            <consortium name="The Broad Institute Genomics Platform"/>
            <consortium name="The Broad Institute Genome Sequencing Center for Infectious Disease"/>
            <person name="Wu L."/>
            <person name="Ma J."/>
        </authorList>
    </citation>
    <scope>NUCLEOTIDE SEQUENCE [LARGE SCALE GENOMIC DNA]</scope>
    <source>
        <strain evidence="4">CGMCC 4.7683</strain>
    </source>
</reference>
<sequence length="140" mass="15115">MPSVAPCSGGMPEESPQPQAMTPDKNQDHHGGCHPAEVSLDELLDLASEPVGMVTDPACRRAHLRPAAQWPDFWRSTFFGSRENAGRVLLYWFALITALVALTAVATPAAQTGVIGFCGLWWLRHRRGRGGPQAESTPAV</sequence>
<evidence type="ECO:0000313" key="4">
    <source>
        <dbReference type="Proteomes" id="UP000635387"/>
    </source>
</evidence>
<accession>A0ABQ3LUM8</accession>
<evidence type="ECO:0000313" key="3">
    <source>
        <dbReference type="EMBL" id="GHH26559.1"/>
    </source>
</evidence>
<gene>
    <name evidence="3" type="ORF">GCM10017790_54140</name>
</gene>
<comment type="caution">
    <text evidence="3">The sequence shown here is derived from an EMBL/GenBank/DDBJ whole genome shotgun (WGS) entry which is preliminary data.</text>
</comment>
<protein>
    <submittedName>
        <fullName evidence="3">Uncharacterized protein</fullName>
    </submittedName>
</protein>
<keyword evidence="2" id="KW-1133">Transmembrane helix</keyword>
<name>A0ABQ3LUM8_9PSEU</name>
<feature type="transmembrane region" description="Helical" evidence="2">
    <location>
        <begin position="90"/>
        <end position="123"/>
    </location>
</feature>
<keyword evidence="2" id="KW-0472">Membrane</keyword>
<evidence type="ECO:0000256" key="1">
    <source>
        <dbReference type="SAM" id="MobiDB-lite"/>
    </source>
</evidence>
<dbReference type="EMBL" id="BNAY01000006">
    <property type="protein sequence ID" value="GHH26559.1"/>
    <property type="molecule type" value="Genomic_DNA"/>
</dbReference>
<evidence type="ECO:0000256" key="2">
    <source>
        <dbReference type="SAM" id="Phobius"/>
    </source>
</evidence>
<dbReference type="Proteomes" id="UP000635387">
    <property type="component" value="Unassembled WGS sequence"/>
</dbReference>
<feature type="region of interest" description="Disordered" evidence="1">
    <location>
        <begin position="1"/>
        <end position="35"/>
    </location>
</feature>
<keyword evidence="2" id="KW-0812">Transmembrane</keyword>
<organism evidence="3 4">
    <name type="scientific">Amycolatopsis oliviviridis</name>
    <dbReference type="NCBI Taxonomy" id="1471590"/>
    <lineage>
        <taxon>Bacteria</taxon>
        <taxon>Bacillati</taxon>
        <taxon>Actinomycetota</taxon>
        <taxon>Actinomycetes</taxon>
        <taxon>Pseudonocardiales</taxon>
        <taxon>Pseudonocardiaceae</taxon>
        <taxon>Amycolatopsis</taxon>
    </lineage>
</organism>
<proteinExistence type="predicted"/>
<keyword evidence="4" id="KW-1185">Reference proteome</keyword>
<dbReference type="RefSeq" id="WP_191257235.1">
    <property type="nucleotide sequence ID" value="NZ_BNAY01000006.1"/>
</dbReference>